<dbReference type="PANTHER" id="PTHR11844:SF33">
    <property type="entry name" value="TISSUE INHIBITOR OF METALLOPROTEINASE"/>
    <property type="match status" value="1"/>
</dbReference>
<proteinExistence type="inferred from homology"/>
<dbReference type="PROSITE" id="PS50189">
    <property type="entry name" value="NTR"/>
    <property type="match status" value="1"/>
</dbReference>
<dbReference type="GO" id="GO:0008191">
    <property type="term" value="F:metalloendopeptidase inhibitor activity"/>
    <property type="evidence" value="ECO:0007669"/>
    <property type="project" value="InterPro"/>
</dbReference>
<evidence type="ECO:0000256" key="6">
    <source>
        <dbReference type="ARBA" id="ARBA00023157"/>
    </source>
</evidence>
<evidence type="ECO:0000256" key="2">
    <source>
        <dbReference type="ARBA" id="ARBA00011027"/>
    </source>
</evidence>
<evidence type="ECO:0000256" key="4">
    <source>
        <dbReference type="ARBA" id="ARBA00022608"/>
    </source>
</evidence>
<evidence type="ECO:0000256" key="1">
    <source>
        <dbReference type="ARBA" id="ARBA00004613"/>
    </source>
</evidence>
<keyword evidence="8" id="KW-0479">Metal-binding</keyword>
<evidence type="ECO:0000256" key="7">
    <source>
        <dbReference type="ARBA" id="ARBA00023215"/>
    </source>
</evidence>
<dbReference type="InterPro" id="IPR027465">
    <property type="entry name" value="TIMP_C"/>
</dbReference>
<reference evidence="12" key="3">
    <citation type="submission" date="2023-05" db="EMBL/GenBank/DDBJ databases">
        <authorList>
            <person name="Smith C.H."/>
        </authorList>
    </citation>
    <scope>NUCLEOTIDE SEQUENCE</scope>
    <source>
        <strain evidence="12">CHS0354</strain>
        <tissue evidence="12">Mantle</tissue>
    </source>
</reference>
<reference evidence="12" key="2">
    <citation type="journal article" date="2021" name="Genome Biol. Evol.">
        <title>Developing a high-quality reference genome for a parasitic bivalve with doubly uniparental inheritance (Bivalvia: Unionida).</title>
        <authorList>
            <person name="Smith C.H."/>
        </authorList>
    </citation>
    <scope>NUCLEOTIDE SEQUENCE</scope>
    <source>
        <strain evidence="12">CHS0354</strain>
        <tissue evidence="12">Mantle</tissue>
    </source>
</reference>
<keyword evidence="10" id="KW-0812">Transmembrane</keyword>
<comment type="caution">
    <text evidence="12">The sequence shown here is derived from an EMBL/GenBank/DDBJ whole genome shotgun (WGS) entry which is preliminary data.</text>
</comment>
<keyword evidence="7" id="KW-0481">Metalloenzyme inhibitor</keyword>
<dbReference type="Pfam" id="PF00965">
    <property type="entry name" value="TIMP"/>
    <property type="match status" value="1"/>
</dbReference>
<evidence type="ECO:0000259" key="11">
    <source>
        <dbReference type="PROSITE" id="PS50189"/>
    </source>
</evidence>
<dbReference type="GO" id="GO:0002020">
    <property type="term" value="F:protease binding"/>
    <property type="evidence" value="ECO:0007669"/>
    <property type="project" value="TreeGrafter"/>
</dbReference>
<keyword evidence="8" id="KW-0862">Zinc</keyword>
<evidence type="ECO:0000313" key="12">
    <source>
        <dbReference type="EMBL" id="KAK3576658.1"/>
    </source>
</evidence>
<name>A0AAE0VFE4_9BIVA</name>
<dbReference type="PANTHER" id="PTHR11844">
    <property type="entry name" value="METALLOPROTEASE INHIBITOR"/>
    <property type="match status" value="1"/>
</dbReference>
<keyword evidence="4" id="KW-0483">Metalloprotease inhibitor</keyword>
<comment type="subcellular location">
    <subcellularLocation>
        <location evidence="1">Secreted</location>
    </subcellularLocation>
</comment>
<dbReference type="SUPFAM" id="SSF50242">
    <property type="entry name" value="TIMP-like"/>
    <property type="match status" value="1"/>
</dbReference>
<dbReference type="EMBL" id="JAEAOA010000362">
    <property type="protein sequence ID" value="KAK3576658.1"/>
    <property type="molecule type" value="Genomic_DNA"/>
</dbReference>
<feature type="transmembrane region" description="Helical" evidence="10">
    <location>
        <begin position="30"/>
        <end position="49"/>
    </location>
</feature>
<organism evidence="12 13">
    <name type="scientific">Potamilus streckersoni</name>
    <dbReference type="NCBI Taxonomy" id="2493646"/>
    <lineage>
        <taxon>Eukaryota</taxon>
        <taxon>Metazoa</taxon>
        <taxon>Spiralia</taxon>
        <taxon>Lophotrochozoa</taxon>
        <taxon>Mollusca</taxon>
        <taxon>Bivalvia</taxon>
        <taxon>Autobranchia</taxon>
        <taxon>Heteroconchia</taxon>
        <taxon>Palaeoheterodonta</taxon>
        <taxon>Unionida</taxon>
        <taxon>Unionoidea</taxon>
        <taxon>Unionidae</taxon>
        <taxon>Ambleminae</taxon>
        <taxon>Lampsilini</taxon>
        <taxon>Potamilus</taxon>
    </lineage>
</organism>
<keyword evidence="13" id="KW-1185">Reference proteome</keyword>
<evidence type="ECO:0000256" key="3">
    <source>
        <dbReference type="ARBA" id="ARBA00022525"/>
    </source>
</evidence>
<dbReference type="SMART" id="SM00206">
    <property type="entry name" value="NTR"/>
    <property type="match status" value="1"/>
</dbReference>
<feature type="domain" description="NTR" evidence="11">
    <location>
        <begin position="53"/>
        <end position="194"/>
    </location>
</feature>
<comment type="similarity">
    <text evidence="2">Belongs to the protease inhibitor I35 (TIMP) family.</text>
</comment>
<dbReference type="InterPro" id="IPR001820">
    <property type="entry name" value="TIMP"/>
</dbReference>
<dbReference type="InterPro" id="IPR001134">
    <property type="entry name" value="Netrin_domain"/>
</dbReference>
<dbReference type="Gene3D" id="3.90.370.10">
    <property type="entry name" value="Tissue inhibitor of metalloproteinase-1. Chain B, domain 1"/>
    <property type="match status" value="1"/>
</dbReference>
<dbReference type="Proteomes" id="UP001195483">
    <property type="component" value="Unassembled WGS sequence"/>
</dbReference>
<evidence type="ECO:0000256" key="9">
    <source>
        <dbReference type="PIRSR" id="PIRSR601820-3"/>
    </source>
</evidence>
<dbReference type="GO" id="GO:0031012">
    <property type="term" value="C:extracellular matrix"/>
    <property type="evidence" value="ECO:0007669"/>
    <property type="project" value="TreeGrafter"/>
</dbReference>
<evidence type="ECO:0000256" key="8">
    <source>
        <dbReference type="PIRSR" id="PIRSR601820-1"/>
    </source>
</evidence>
<keyword evidence="6 9" id="KW-1015">Disulfide bond</keyword>
<dbReference type="AlphaFoldDB" id="A0AAE0VFE4"/>
<evidence type="ECO:0000313" key="13">
    <source>
        <dbReference type="Proteomes" id="UP001195483"/>
    </source>
</evidence>
<dbReference type="GO" id="GO:0005615">
    <property type="term" value="C:extracellular space"/>
    <property type="evidence" value="ECO:0007669"/>
    <property type="project" value="TreeGrafter"/>
</dbReference>
<keyword evidence="10" id="KW-0472">Membrane</keyword>
<feature type="disulfide bond" evidence="9">
    <location>
        <begin position="65"/>
        <end position="194"/>
    </location>
</feature>
<evidence type="ECO:0000256" key="5">
    <source>
        <dbReference type="ARBA" id="ARBA00022690"/>
    </source>
</evidence>
<dbReference type="Gene3D" id="2.40.50.120">
    <property type="match status" value="1"/>
</dbReference>
<dbReference type="InterPro" id="IPR008993">
    <property type="entry name" value="TIMP-like_OB-fold"/>
</dbReference>
<gene>
    <name evidence="12" type="ORF">CHS0354_004942</name>
</gene>
<keyword evidence="5" id="KW-0646">Protease inhibitor</keyword>
<accession>A0AAE0VFE4</accession>
<feature type="disulfide bond" evidence="9">
    <location>
        <begin position="55"/>
        <end position="169"/>
    </location>
</feature>
<sequence length="267" mass="31092">MDFKGRNLIVDRQVRTSTTFKFSNPKASEIISMTLMGILVILLVVAVDYSSACSCSQSHKQDHFCRAEFVAKVHVKKEEIVYKKQEQVVKDEKTEMNTTKVDRYPILRKYHVRITKFFKGKEVEQQPNNSLTYIETNYYDSLCGVQLKPRTKYLISGFSKDGVLKTSLCAWVEPWNSLTVREKKGVQYLYKKNCDCKVMISYGAMFIESASDVGKTCSWNVQSDPDQCYDHHSLCVRDINAGECRWSKNKHFRSCIKVQQRRWRMEP</sequence>
<protein>
    <recommendedName>
        <fullName evidence="11">NTR domain-containing protein</fullName>
    </recommendedName>
</protein>
<reference evidence="12" key="1">
    <citation type="journal article" date="2021" name="Genome Biol. Evol.">
        <title>A High-Quality Reference Genome for a Parasitic Bivalve with Doubly Uniparental Inheritance (Bivalvia: Unionida).</title>
        <authorList>
            <person name="Smith C.H."/>
        </authorList>
    </citation>
    <scope>NUCLEOTIDE SEQUENCE</scope>
    <source>
        <strain evidence="12">CHS0354</strain>
    </source>
</reference>
<keyword evidence="10" id="KW-1133">Transmembrane helix</keyword>
<evidence type="ECO:0000256" key="10">
    <source>
        <dbReference type="SAM" id="Phobius"/>
    </source>
</evidence>
<feature type="binding site" evidence="8">
    <location>
        <position position="53"/>
    </location>
    <ligand>
        <name>Zn(2+)</name>
        <dbReference type="ChEBI" id="CHEBI:29105"/>
        <note>ligand shared with metalloproteinase partner</note>
    </ligand>
</feature>
<feature type="disulfide bond" evidence="9">
    <location>
        <begin position="53"/>
        <end position="143"/>
    </location>
</feature>
<feature type="disulfide bond" evidence="9">
    <location>
        <begin position="196"/>
        <end position="244"/>
    </location>
</feature>
<dbReference type="GO" id="GO:0046872">
    <property type="term" value="F:metal ion binding"/>
    <property type="evidence" value="ECO:0007669"/>
    <property type="project" value="UniProtKB-KW"/>
</dbReference>
<keyword evidence="3" id="KW-0964">Secreted</keyword>
<dbReference type="GO" id="GO:0051045">
    <property type="term" value="P:negative regulation of membrane protein ectodomain proteolysis"/>
    <property type="evidence" value="ECO:0007669"/>
    <property type="project" value="TreeGrafter"/>
</dbReference>